<evidence type="ECO:0000313" key="2">
    <source>
        <dbReference type="Proteomes" id="UP000569005"/>
    </source>
</evidence>
<evidence type="ECO:0000313" key="1">
    <source>
        <dbReference type="EMBL" id="MBB5340721.1"/>
    </source>
</evidence>
<dbReference type="Proteomes" id="UP000569005">
    <property type="component" value="Unassembled WGS sequence"/>
</dbReference>
<organism evidence="1 2">
    <name type="scientific">Tunturiibacter gelidiferens</name>
    <dbReference type="NCBI Taxonomy" id="3069689"/>
    <lineage>
        <taxon>Bacteria</taxon>
        <taxon>Pseudomonadati</taxon>
        <taxon>Acidobacteriota</taxon>
        <taxon>Terriglobia</taxon>
        <taxon>Terriglobales</taxon>
        <taxon>Acidobacteriaceae</taxon>
        <taxon>Tunturiibacter</taxon>
    </lineage>
</organism>
<comment type="caution">
    <text evidence="1">The sequence shown here is derived from an EMBL/GenBank/DDBJ whole genome shotgun (WGS) entry which is preliminary data.</text>
</comment>
<reference evidence="1" key="1">
    <citation type="submission" date="2020-08" db="EMBL/GenBank/DDBJ databases">
        <title>Genomic Encyclopedia of Type Strains, Phase IV (KMG-V): Genome sequencing to study the core and pangenomes of soil and plant-associated prokaryotes.</title>
        <authorList>
            <person name="Whitman W."/>
        </authorList>
    </citation>
    <scope>NUCLEOTIDE SEQUENCE</scope>
    <source>
        <strain evidence="1">M8UP15</strain>
    </source>
</reference>
<keyword evidence="2" id="KW-1185">Reference proteome</keyword>
<accession>A0ACC5P1Z6</accession>
<sequence length="557" mass="63230">MKSYPVPLRRRLRPKSAKQFVERAKEFLWDAAGRITFWRLVKGFVVVFLFLPLVVYVVREVNRDVLIIDPFGVPKSLSEAGLSSEVMANRVGERLRVMEATTKTQMKKDVLGSQGEEASIPEVEIPGTKLGLKTIVDMARSLFHRDPKHIGGDIVVAAADAAQSTSDPPMVKRPAMITVYFKQGRNGSQALSGVAERDDEDMLVQRAAELALEQVNPYVLALYWEDHREFDKSIKVAQATAEDASQDLPHRGACFVVWGIALDDEEKHEEAIAEYQKAIELDPKDTHAYYDWGIALDSEGKQEEAIAKYQKTVELDPKYVNAYYNWGIALHSEGKHEEAIAKYQKTVELDPKYVNAYYNWGIALHSEGKHEEAIAKYQKTVELDPKYVNAYYNWGMALDGEGKHEEAIAKYQKTVELDPKYVNAYYNWGNALNNEGKHQEAIAKYQTAIELDPKYAFAYYNWGTALNNEGKYEEAIAKYQKAVELDPKYAFAYNNWGVALNGEGKYEEAIAKFRKAVELDPKNAFAYGNWGRALQRMGKKREAAEKFAKQKELEQSN</sequence>
<proteinExistence type="predicted"/>
<name>A0ACC5P1Z6_9BACT</name>
<protein>
    <submittedName>
        <fullName evidence="1">Tetratricopeptide (TPR) repeat protein</fullName>
    </submittedName>
</protein>
<dbReference type="EMBL" id="JACHEA010000001">
    <property type="protein sequence ID" value="MBB5340721.1"/>
    <property type="molecule type" value="Genomic_DNA"/>
</dbReference>
<gene>
    <name evidence="1" type="ORF">HDF13_003054</name>
</gene>